<protein>
    <recommendedName>
        <fullName evidence="3">Helix-turn-helix domain-containing protein</fullName>
    </recommendedName>
</protein>
<sequence>MMMQPLNDELLTVPGVMRLLKVNRNTVQEWLLDPALPRLYVGKSQQPRILNSDLQKYLRNRSRNWASYF</sequence>
<dbReference type="EMBL" id="AYZF01000008">
    <property type="protein sequence ID" value="KRN07010.1"/>
    <property type="molecule type" value="Genomic_DNA"/>
</dbReference>
<dbReference type="STRING" id="1423806.FD15_GL000574"/>
<dbReference type="Proteomes" id="UP000050961">
    <property type="component" value="Unassembled WGS sequence"/>
</dbReference>
<accession>A0A0R2DSM8</accession>
<evidence type="ECO:0000313" key="1">
    <source>
        <dbReference type="EMBL" id="KRN07010.1"/>
    </source>
</evidence>
<proteinExistence type="predicted"/>
<dbReference type="PATRIC" id="fig|1423806.3.peg.586"/>
<keyword evidence="2" id="KW-1185">Reference proteome</keyword>
<gene>
    <name evidence="1" type="ORF">FD15_GL000574</name>
</gene>
<name>A0A0R2DSM8_9LACO</name>
<evidence type="ECO:0008006" key="3">
    <source>
        <dbReference type="Google" id="ProtNLM"/>
    </source>
</evidence>
<comment type="caution">
    <text evidence="1">The sequence shown here is derived from an EMBL/GenBank/DDBJ whole genome shotgun (WGS) entry which is preliminary data.</text>
</comment>
<dbReference type="AlphaFoldDB" id="A0A0R2DSM8"/>
<evidence type="ECO:0000313" key="2">
    <source>
        <dbReference type="Proteomes" id="UP000050961"/>
    </source>
</evidence>
<organism evidence="1 2">
    <name type="scientific">Liquorilactobacillus sucicola DSM 21376 = JCM 15457</name>
    <dbReference type="NCBI Taxonomy" id="1423806"/>
    <lineage>
        <taxon>Bacteria</taxon>
        <taxon>Bacillati</taxon>
        <taxon>Bacillota</taxon>
        <taxon>Bacilli</taxon>
        <taxon>Lactobacillales</taxon>
        <taxon>Lactobacillaceae</taxon>
        <taxon>Liquorilactobacillus</taxon>
    </lineage>
</organism>
<reference evidence="1 2" key="1">
    <citation type="journal article" date="2015" name="Genome Announc.">
        <title>Expanding the biotechnology potential of lactobacilli through comparative genomics of 213 strains and associated genera.</title>
        <authorList>
            <person name="Sun Z."/>
            <person name="Harris H.M."/>
            <person name="McCann A."/>
            <person name="Guo C."/>
            <person name="Argimon S."/>
            <person name="Zhang W."/>
            <person name="Yang X."/>
            <person name="Jeffery I.B."/>
            <person name="Cooney J.C."/>
            <person name="Kagawa T.F."/>
            <person name="Liu W."/>
            <person name="Song Y."/>
            <person name="Salvetti E."/>
            <person name="Wrobel A."/>
            <person name="Rasinkangas P."/>
            <person name="Parkhill J."/>
            <person name="Rea M.C."/>
            <person name="O'Sullivan O."/>
            <person name="Ritari J."/>
            <person name="Douillard F.P."/>
            <person name="Paul Ross R."/>
            <person name="Yang R."/>
            <person name="Briner A.E."/>
            <person name="Felis G.E."/>
            <person name="de Vos W.M."/>
            <person name="Barrangou R."/>
            <person name="Klaenhammer T.R."/>
            <person name="Caufield P.W."/>
            <person name="Cui Y."/>
            <person name="Zhang H."/>
            <person name="O'Toole P.W."/>
        </authorList>
    </citation>
    <scope>NUCLEOTIDE SEQUENCE [LARGE SCALE GENOMIC DNA]</scope>
    <source>
        <strain evidence="1 2">DSM 21376</strain>
    </source>
</reference>